<keyword evidence="5" id="KW-0472">Membrane</keyword>
<keyword evidence="4" id="KW-0175">Coiled coil</keyword>
<feature type="coiled-coil region" evidence="4">
    <location>
        <begin position="221"/>
        <end position="248"/>
    </location>
</feature>
<sequence>MRGAQREAAADRVSDTRMLVLSVLLIGVFFAFGATAQSMLVHGVPAPRIGGHALGPVAEASLRASINLVSVAIMAFGAAWTRIIDRPFWSAAALALLIVATGVVARAGLQLLFNVHPVARAEEALHDALTAVPVGLAVLGISVSIVGLSRRARWAERDRQAAAIRAAEALDELQQEEIRVRREVADTLHGTLQNRFVMLGAALGEAGARLEGETGVGPAEARELAARLKEVRAELDELRERELRALSASLYPEALDRGLLPAARALVARIPPSIPVRISADEIPVPDPLDRTSRLLLVRAIEEGVSNALRHGEASRLELRLEARDGRFLAEVRHLGVVPIENPALSGLARLSNRIADRGGELELEREADGGALRAWLPA</sequence>
<feature type="transmembrane region" description="Helical" evidence="5">
    <location>
        <begin position="20"/>
        <end position="40"/>
    </location>
</feature>
<evidence type="ECO:0000313" key="6">
    <source>
        <dbReference type="EMBL" id="QAB17770.1"/>
    </source>
</evidence>
<evidence type="ECO:0000256" key="2">
    <source>
        <dbReference type="ARBA" id="ARBA00022777"/>
    </source>
</evidence>
<dbReference type="Proteomes" id="UP000285768">
    <property type="component" value="Chromosome"/>
</dbReference>
<dbReference type="Gene3D" id="3.30.565.10">
    <property type="entry name" value="Histidine kinase-like ATPase, C-terminal domain"/>
    <property type="match status" value="1"/>
</dbReference>
<accession>A0ABX5QFG3</accession>
<dbReference type="InterPro" id="IPR050482">
    <property type="entry name" value="Sensor_HK_TwoCompSys"/>
</dbReference>
<dbReference type="InterPro" id="IPR036890">
    <property type="entry name" value="HATPase_C_sf"/>
</dbReference>
<dbReference type="PANTHER" id="PTHR24421:SF58">
    <property type="entry name" value="SIGNAL TRANSDUCTION HISTIDINE-PROTEIN KINASE_PHOSPHATASE UHPB"/>
    <property type="match status" value="1"/>
</dbReference>
<organism evidence="6 7">
    <name type="scientific">Leucobacter muris</name>
    <dbReference type="NCBI Taxonomy" id="1935379"/>
    <lineage>
        <taxon>Bacteria</taxon>
        <taxon>Bacillati</taxon>
        <taxon>Actinomycetota</taxon>
        <taxon>Actinomycetes</taxon>
        <taxon>Micrococcales</taxon>
        <taxon>Microbacteriaceae</taxon>
        <taxon>Leucobacter</taxon>
    </lineage>
</organism>
<gene>
    <name evidence="6" type="ORF">Leucomu_07420</name>
</gene>
<keyword evidence="2" id="KW-0418">Kinase</keyword>
<feature type="coiled-coil region" evidence="4">
    <location>
        <begin position="159"/>
        <end position="186"/>
    </location>
</feature>
<feature type="transmembrane region" description="Helical" evidence="5">
    <location>
        <begin position="60"/>
        <end position="81"/>
    </location>
</feature>
<dbReference type="EMBL" id="CP035037">
    <property type="protein sequence ID" value="QAB17770.1"/>
    <property type="molecule type" value="Genomic_DNA"/>
</dbReference>
<evidence type="ECO:0000256" key="3">
    <source>
        <dbReference type="ARBA" id="ARBA00023012"/>
    </source>
</evidence>
<feature type="transmembrane region" description="Helical" evidence="5">
    <location>
        <begin position="88"/>
        <end position="109"/>
    </location>
</feature>
<evidence type="ECO:0000256" key="4">
    <source>
        <dbReference type="SAM" id="Coils"/>
    </source>
</evidence>
<proteinExistence type="predicted"/>
<evidence type="ECO:0000256" key="5">
    <source>
        <dbReference type="SAM" id="Phobius"/>
    </source>
</evidence>
<keyword evidence="5" id="KW-1133">Transmembrane helix</keyword>
<keyword evidence="5" id="KW-0812">Transmembrane</keyword>
<dbReference type="PANTHER" id="PTHR24421">
    <property type="entry name" value="NITRATE/NITRITE SENSOR PROTEIN NARX-RELATED"/>
    <property type="match status" value="1"/>
</dbReference>
<evidence type="ECO:0008006" key="8">
    <source>
        <dbReference type="Google" id="ProtNLM"/>
    </source>
</evidence>
<reference evidence="6 7" key="1">
    <citation type="submission" date="2019-01" db="EMBL/GenBank/DDBJ databases">
        <title>Leucobacter muris sp. nov. isolated from the nose of a laboratory mouse.</title>
        <authorList>
            <person name="Benga L."/>
            <person name="Sproeer C."/>
            <person name="Schumann P."/>
            <person name="Verbarg S."/>
            <person name="Bunk B."/>
            <person name="Engelhardt E."/>
            <person name="Benten P.M."/>
            <person name="Sager M."/>
        </authorList>
    </citation>
    <scope>NUCLEOTIDE SEQUENCE [LARGE SCALE GENOMIC DNA]</scope>
    <source>
        <strain evidence="6 7">DSM 101948</strain>
    </source>
</reference>
<name>A0ABX5QFG3_9MICO</name>
<keyword evidence="7" id="KW-1185">Reference proteome</keyword>
<protein>
    <recommendedName>
        <fullName evidence="8">Signal transduction histidine kinase subgroup 3 dimerisation and phosphoacceptor domain-containing protein</fullName>
    </recommendedName>
</protein>
<feature type="transmembrane region" description="Helical" evidence="5">
    <location>
        <begin position="129"/>
        <end position="149"/>
    </location>
</feature>
<evidence type="ECO:0000256" key="1">
    <source>
        <dbReference type="ARBA" id="ARBA00022679"/>
    </source>
</evidence>
<dbReference type="RefSeq" id="WP_128386823.1">
    <property type="nucleotide sequence ID" value="NZ_CP035037.1"/>
</dbReference>
<keyword evidence="1" id="KW-0808">Transferase</keyword>
<keyword evidence="3" id="KW-0902">Two-component regulatory system</keyword>
<evidence type="ECO:0000313" key="7">
    <source>
        <dbReference type="Proteomes" id="UP000285768"/>
    </source>
</evidence>